<feature type="transmembrane region" description="Helical" evidence="7">
    <location>
        <begin position="332"/>
        <end position="351"/>
    </location>
</feature>
<keyword evidence="5 7" id="KW-0472">Membrane</keyword>
<comment type="subcellular location">
    <subcellularLocation>
        <location evidence="1">Cell membrane</location>
        <topology evidence="1">Multi-pass membrane protein</topology>
    </subcellularLocation>
</comment>
<keyword evidence="3 7" id="KW-0812">Transmembrane</keyword>
<name>A0A0B4DY50_9MICO</name>
<evidence type="ECO:0000256" key="1">
    <source>
        <dbReference type="ARBA" id="ARBA00004651"/>
    </source>
</evidence>
<evidence type="ECO:0000313" key="8">
    <source>
        <dbReference type="EMBL" id="KIC59183.1"/>
    </source>
</evidence>
<dbReference type="Pfam" id="PF02653">
    <property type="entry name" value="BPD_transp_2"/>
    <property type="match status" value="1"/>
</dbReference>
<evidence type="ECO:0000256" key="3">
    <source>
        <dbReference type="ARBA" id="ARBA00022692"/>
    </source>
</evidence>
<dbReference type="InterPro" id="IPR001851">
    <property type="entry name" value="ABC_transp_permease"/>
</dbReference>
<feature type="transmembrane region" description="Helical" evidence="7">
    <location>
        <begin position="250"/>
        <end position="267"/>
    </location>
</feature>
<gene>
    <name evidence="8" type="ORF">RM52_04760</name>
</gene>
<feature type="transmembrane region" description="Helical" evidence="7">
    <location>
        <begin position="287"/>
        <end position="320"/>
    </location>
</feature>
<feature type="region of interest" description="Disordered" evidence="6">
    <location>
        <begin position="1"/>
        <end position="21"/>
    </location>
</feature>
<reference evidence="8 9" key="1">
    <citation type="submission" date="2014-12" db="EMBL/GenBank/DDBJ databases">
        <title>Genome sequencing of Microbacterium hominis TPW29.</title>
        <authorList>
            <person name="Tan P.W."/>
            <person name="Chan K.-G."/>
        </authorList>
    </citation>
    <scope>NUCLEOTIDE SEQUENCE [LARGE SCALE GENOMIC DNA]</scope>
    <source>
        <strain evidence="8 9">TPW29</strain>
    </source>
</reference>
<accession>A0A0B4DY50</accession>
<evidence type="ECO:0000256" key="6">
    <source>
        <dbReference type="SAM" id="MobiDB-lite"/>
    </source>
</evidence>
<feature type="compositionally biased region" description="Basic and acidic residues" evidence="6">
    <location>
        <begin position="1"/>
        <end position="11"/>
    </location>
</feature>
<feature type="transmembrane region" description="Helical" evidence="7">
    <location>
        <begin position="40"/>
        <end position="61"/>
    </location>
</feature>
<evidence type="ECO:0000256" key="7">
    <source>
        <dbReference type="SAM" id="Phobius"/>
    </source>
</evidence>
<evidence type="ECO:0000256" key="4">
    <source>
        <dbReference type="ARBA" id="ARBA00022989"/>
    </source>
</evidence>
<feature type="transmembrane region" description="Helical" evidence="7">
    <location>
        <begin position="199"/>
        <end position="219"/>
    </location>
</feature>
<dbReference type="PANTHER" id="PTHR32196">
    <property type="entry name" value="ABC TRANSPORTER PERMEASE PROTEIN YPHD-RELATED-RELATED"/>
    <property type="match status" value="1"/>
</dbReference>
<evidence type="ECO:0000256" key="5">
    <source>
        <dbReference type="ARBA" id="ARBA00023136"/>
    </source>
</evidence>
<keyword evidence="4 7" id="KW-1133">Transmembrane helix</keyword>
<feature type="transmembrane region" description="Helical" evidence="7">
    <location>
        <begin position="121"/>
        <end position="143"/>
    </location>
</feature>
<sequence length="357" mass="37127">MSDASTTRERSTPPSAGQAAAIATPRATAWSRVWGRSQSLIPTLAAVVLFISMLVYAEIAYGRVFHLGTMSSLLVSFAPTIILAVAMTIVILSGGIDLSVGAVVAFTSVAGVMLMGAGVNAWLAIVIMIVLGALFGLVSGVLIQFFNVQPFIATLAMMFLARGLASILSTVPVHAPEGSPILLLATDFKLVDGPKTNDLVLTPGFFIAVVVVIAAVFFLHRTRTGRTIYAIGGAESSAQLMGLPVARTRVWIYILSGALAGLAGVVYTAEVGGKAQNVTGIGWELDAIAAVVIGGTLLTGGVGYVLGSVVGTLVLAALWMIITKDGSIKPEYLTIITGGILLAFVLLQRVLTKRRSE</sequence>
<organism evidence="8 9">
    <name type="scientific">Microbacterium hominis</name>
    <dbReference type="NCBI Taxonomy" id="162426"/>
    <lineage>
        <taxon>Bacteria</taxon>
        <taxon>Bacillati</taxon>
        <taxon>Actinomycetota</taxon>
        <taxon>Actinomycetes</taxon>
        <taxon>Micrococcales</taxon>
        <taxon>Microbacteriaceae</taxon>
        <taxon>Microbacterium</taxon>
    </lineage>
</organism>
<feature type="transmembrane region" description="Helical" evidence="7">
    <location>
        <begin position="73"/>
        <end position="91"/>
    </location>
</feature>
<dbReference type="EMBL" id="JWSZ01000005">
    <property type="protein sequence ID" value="KIC59183.1"/>
    <property type="molecule type" value="Genomic_DNA"/>
</dbReference>
<feature type="transmembrane region" description="Helical" evidence="7">
    <location>
        <begin position="98"/>
        <end position="115"/>
    </location>
</feature>
<dbReference type="PANTHER" id="PTHR32196:SF63">
    <property type="entry name" value="INNER MEMBRANE ABC TRANSPORTER PERMEASE PROTEIN YJFF"/>
    <property type="match status" value="1"/>
</dbReference>
<feature type="transmembrane region" description="Helical" evidence="7">
    <location>
        <begin position="155"/>
        <end position="175"/>
    </location>
</feature>
<dbReference type="AlphaFoldDB" id="A0A0B4DY50"/>
<comment type="caution">
    <text evidence="8">The sequence shown here is derived from an EMBL/GenBank/DDBJ whole genome shotgun (WGS) entry which is preliminary data.</text>
</comment>
<evidence type="ECO:0000256" key="2">
    <source>
        <dbReference type="ARBA" id="ARBA00022475"/>
    </source>
</evidence>
<dbReference type="GO" id="GO:0005886">
    <property type="term" value="C:plasma membrane"/>
    <property type="evidence" value="ECO:0007669"/>
    <property type="project" value="UniProtKB-SubCell"/>
</dbReference>
<dbReference type="CDD" id="cd06579">
    <property type="entry name" value="TM_PBP1_transp_AraH_like"/>
    <property type="match status" value="1"/>
</dbReference>
<dbReference type="RefSeq" id="WP_039413652.1">
    <property type="nucleotide sequence ID" value="NZ_JWSZ01000005.1"/>
</dbReference>
<evidence type="ECO:0000313" key="9">
    <source>
        <dbReference type="Proteomes" id="UP000031202"/>
    </source>
</evidence>
<keyword evidence="2" id="KW-1003">Cell membrane</keyword>
<protein>
    <submittedName>
        <fullName evidence="8">Sugar ABC transporter permease</fullName>
    </submittedName>
</protein>
<dbReference type="GO" id="GO:0022857">
    <property type="term" value="F:transmembrane transporter activity"/>
    <property type="evidence" value="ECO:0007669"/>
    <property type="project" value="InterPro"/>
</dbReference>
<dbReference type="Proteomes" id="UP000031202">
    <property type="component" value="Unassembled WGS sequence"/>
</dbReference>
<proteinExistence type="predicted"/>